<dbReference type="Proteomes" id="UP001387215">
    <property type="component" value="Unassembled WGS sequence"/>
</dbReference>
<gene>
    <name evidence="3" type="ORF">V2J18_00015</name>
</gene>
<reference evidence="3 4" key="1">
    <citation type="submission" date="2024-02" db="EMBL/GenBank/DDBJ databases">
        <title>Lysobacter Genome Sequencing and Mining.</title>
        <authorList>
            <person name="Bierman J."/>
            <person name="Walker M.C."/>
        </authorList>
    </citation>
    <scope>NUCLEOTIDE SEQUENCE [LARGE SCALE GENOMIC DNA]</scope>
    <source>
        <strain evidence="3 4">PB6250</strain>
    </source>
</reference>
<feature type="region of interest" description="Disordered" evidence="1">
    <location>
        <begin position="141"/>
        <end position="164"/>
    </location>
</feature>
<dbReference type="EMBL" id="JBANDL010000002">
    <property type="protein sequence ID" value="MEI2453052.1"/>
    <property type="molecule type" value="Genomic_DNA"/>
</dbReference>
<sequence length="164" mass="17296">MANRDTTITLLLKGNAATLNAALQQSSRQVRGFATEAERAASRSHRQFDHIRASVASISTQLAQAKTQLFAFVGLQGVGDAVGRLVRAADSYANLSAKIKLATTSQAGFNQAEAAVFAIAQRTSTQLDSTATLFGRLTSALKDQGGSQREGPGTDRNDQQGTGR</sequence>
<protein>
    <submittedName>
        <fullName evidence="3">Tape measure protein</fullName>
    </submittedName>
</protein>
<evidence type="ECO:0000313" key="4">
    <source>
        <dbReference type="Proteomes" id="UP001387215"/>
    </source>
</evidence>
<comment type="caution">
    <text evidence="3">The sequence shown here is derived from an EMBL/GenBank/DDBJ whole genome shotgun (WGS) entry which is preliminary data.</text>
</comment>
<evidence type="ECO:0000259" key="2">
    <source>
        <dbReference type="Pfam" id="PF20155"/>
    </source>
</evidence>
<proteinExistence type="predicted"/>
<dbReference type="InterPro" id="IPR013491">
    <property type="entry name" value="Tape_meas_N"/>
</dbReference>
<dbReference type="RefSeq" id="WP_336130471.1">
    <property type="nucleotide sequence ID" value="NZ_JBANDL010000002.1"/>
</dbReference>
<evidence type="ECO:0000256" key="1">
    <source>
        <dbReference type="SAM" id="MobiDB-lite"/>
    </source>
</evidence>
<name>A0ABU8CYT6_9GAMM</name>
<feature type="non-terminal residue" evidence="3">
    <location>
        <position position="164"/>
    </location>
</feature>
<accession>A0ABU8CYT6</accession>
<feature type="domain" description="Tape measure protein N-terminal" evidence="2">
    <location>
        <begin position="85"/>
        <end position="150"/>
    </location>
</feature>
<keyword evidence="4" id="KW-1185">Reference proteome</keyword>
<evidence type="ECO:0000313" key="3">
    <source>
        <dbReference type="EMBL" id="MEI2453052.1"/>
    </source>
</evidence>
<dbReference type="Pfam" id="PF20155">
    <property type="entry name" value="TMP_3"/>
    <property type="match status" value="1"/>
</dbReference>
<organism evidence="3 4">
    <name type="scientific">Lysobacter firmicutimachus</name>
    <dbReference type="NCBI Taxonomy" id="1792846"/>
    <lineage>
        <taxon>Bacteria</taxon>
        <taxon>Pseudomonadati</taxon>
        <taxon>Pseudomonadota</taxon>
        <taxon>Gammaproteobacteria</taxon>
        <taxon>Lysobacterales</taxon>
        <taxon>Lysobacteraceae</taxon>
        <taxon>Lysobacter</taxon>
    </lineage>
</organism>